<dbReference type="AlphaFoldDB" id="A0A284RXW8"/>
<dbReference type="Proteomes" id="UP000219338">
    <property type="component" value="Unassembled WGS sequence"/>
</dbReference>
<reference evidence="2" key="1">
    <citation type="journal article" date="2017" name="Nat. Ecol. Evol.">
        <title>Genome expansion and lineage-specific genetic innovations in the forest pathogenic fungi Armillaria.</title>
        <authorList>
            <person name="Sipos G."/>
            <person name="Prasanna A.N."/>
            <person name="Walter M.C."/>
            <person name="O'Connor E."/>
            <person name="Balint B."/>
            <person name="Krizsan K."/>
            <person name="Kiss B."/>
            <person name="Hess J."/>
            <person name="Varga T."/>
            <person name="Slot J."/>
            <person name="Riley R."/>
            <person name="Boka B."/>
            <person name="Rigling D."/>
            <person name="Barry K."/>
            <person name="Lee J."/>
            <person name="Mihaltcheva S."/>
            <person name="LaButti K."/>
            <person name="Lipzen A."/>
            <person name="Waldron R."/>
            <person name="Moloney N.M."/>
            <person name="Sperisen C."/>
            <person name="Kredics L."/>
            <person name="Vagvoelgyi C."/>
            <person name="Patrignani A."/>
            <person name="Fitzpatrick D."/>
            <person name="Nagy I."/>
            <person name="Doyle S."/>
            <person name="Anderson J.B."/>
            <person name="Grigoriev I.V."/>
            <person name="Gueldener U."/>
            <person name="Muensterkoetter M."/>
            <person name="Nagy L.G."/>
        </authorList>
    </citation>
    <scope>NUCLEOTIDE SEQUENCE [LARGE SCALE GENOMIC DNA]</scope>
    <source>
        <strain evidence="2">C18/9</strain>
    </source>
</reference>
<evidence type="ECO:0008006" key="3">
    <source>
        <dbReference type="Google" id="ProtNLM"/>
    </source>
</evidence>
<gene>
    <name evidence="1" type="ORF">ARMOST_17039</name>
</gene>
<sequence length="349" mass="39695">MDTGPQHVPITTADAPFDDPTDSVDLVIRTADRVDFFVLSALLSLQSPSSFFRQVLPGNIDTEERDGFPVLKVEEDSDTFRTILLFCYPYVAPETRMESVQKFRAVGVALDKYRMDRAMERFVQVVLASSMISEQPLRVFAVAVANGWKKLGEAAARNILATPFSQAISDVEELNEISARNFHRLEEYHMRCGKAAQIQKAPHYAALLRGHAWLTDTYFQLVNTKLLSEPWPQVALDDHIIDQTIFASTKECGGEWNEFAGSQIRRFGKIVAEEIGRRVSKVRLDVEWPNKHHNEKDGTWDLIKIRKVFEMKSRSPLRSPPCNLFGSIARGGAKLRKFNRQKPNHYKSL</sequence>
<organism evidence="1 2">
    <name type="scientific">Armillaria ostoyae</name>
    <name type="common">Armillaria root rot fungus</name>
    <dbReference type="NCBI Taxonomy" id="47428"/>
    <lineage>
        <taxon>Eukaryota</taxon>
        <taxon>Fungi</taxon>
        <taxon>Dikarya</taxon>
        <taxon>Basidiomycota</taxon>
        <taxon>Agaricomycotina</taxon>
        <taxon>Agaricomycetes</taxon>
        <taxon>Agaricomycetidae</taxon>
        <taxon>Agaricales</taxon>
        <taxon>Marasmiineae</taxon>
        <taxon>Physalacriaceae</taxon>
        <taxon>Armillaria</taxon>
    </lineage>
</organism>
<dbReference type="STRING" id="47428.A0A284RXW8"/>
<name>A0A284RXW8_ARMOS</name>
<accession>A0A284RXW8</accession>
<dbReference type="Gene3D" id="3.30.710.10">
    <property type="entry name" value="Potassium Channel Kv1.1, Chain A"/>
    <property type="match status" value="1"/>
</dbReference>
<dbReference type="OMA" id="YRMDRAM"/>
<dbReference type="OrthoDB" id="3357985at2759"/>
<dbReference type="InterPro" id="IPR011333">
    <property type="entry name" value="SKP1/BTB/POZ_sf"/>
</dbReference>
<evidence type="ECO:0000313" key="1">
    <source>
        <dbReference type="EMBL" id="SJL13593.1"/>
    </source>
</evidence>
<proteinExistence type="predicted"/>
<evidence type="ECO:0000313" key="2">
    <source>
        <dbReference type="Proteomes" id="UP000219338"/>
    </source>
</evidence>
<dbReference type="EMBL" id="FUEG01000020">
    <property type="protein sequence ID" value="SJL13593.1"/>
    <property type="molecule type" value="Genomic_DNA"/>
</dbReference>
<keyword evidence="2" id="KW-1185">Reference proteome</keyword>
<protein>
    <recommendedName>
        <fullName evidence="3">BTB domain-containing protein</fullName>
    </recommendedName>
</protein>